<comment type="catalytic activity">
    <reaction evidence="1 14 15 16">
        <text>Endonucleolytic cleavage to 5'-phosphomonoester.</text>
        <dbReference type="EC" id="3.1.26.4"/>
    </reaction>
</comment>
<evidence type="ECO:0000256" key="6">
    <source>
        <dbReference type="ARBA" id="ARBA00012180"/>
    </source>
</evidence>
<dbReference type="STRING" id="443254.Marpi_1930"/>
<feature type="binding site" evidence="14 15">
    <location>
        <position position="17"/>
    </location>
    <ligand>
        <name>a divalent metal cation</name>
        <dbReference type="ChEBI" id="CHEBI:60240"/>
    </ligand>
</feature>
<dbReference type="RefSeq" id="WP_014297380.1">
    <property type="nucleotide sequence ID" value="NC_016751.1"/>
</dbReference>
<keyword evidence="12 14" id="KW-0378">Hydrolase</keyword>
<evidence type="ECO:0000256" key="10">
    <source>
        <dbReference type="ARBA" id="ARBA00022723"/>
    </source>
</evidence>
<dbReference type="GO" id="GO:0032299">
    <property type="term" value="C:ribonuclease H2 complex"/>
    <property type="evidence" value="ECO:0007669"/>
    <property type="project" value="TreeGrafter"/>
</dbReference>
<proteinExistence type="inferred from homology"/>
<dbReference type="GO" id="GO:0005737">
    <property type="term" value="C:cytoplasm"/>
    <property type="evidence" value="ECO:0007669"/>
    <property type="project" value="UniProtKB-SubCell"/>
</dbReference>
<dbReference type="NCBIfam" id="NF000595">
    <property type="entry name" value="PRK00015.1-3"/>
    <property type="match status" value="1"/>
</dbReference>
<protein>
    <recommendedName>
        <fullName evidence="7 14">Ribonuclease HII</fullName>
        <shortName evidence="14">RNase HII</shortName>
        <ecNumber evidence="6 14">3.1.26.4</ecNumber>
    </recommendedName>
</protein>
<dbReference type="PANTHER" id="PTHR10954:SF18">
    <property type="entry name" value="RIBONUCLEASE HII"/>
    <property type="match status" value="1"/>
</dbReference>
<evidence type="ECO:0000256" key="3">
    <source>
        <dbReference type="ARBA" id="ARBA00004065"/>
    </source>
</evidence>
<dbReference type="PANTHER" id="PTHR10954">
    <property type="entry name" value="RIBONUCLEASE H2 SUBUNIT A"/>
    <property type="match status" value="1"/>
</dbReference>
<dbReference type="GO" id="GO:0003723">
    <property type="term" value="F:RNA binding"/>
    <property type="evidence" value="ECO:0007669"/>
    <property type="project" value="UniProtKB-UniRule"/>
</dbReference>
<evidence type="ECO:0000256" key="11">
    <source>
        <dbReference type="ARBA" id="ARBA00022759"/>
    </source>
</evidence>
<dbReference type="PROSITE" id="PS51975">
    <property type="entry name" value="RNASE_H_2"/>
    <property type="match status" value="1"/>
</dbReference>
<dbReference type="GO" id="GO:0043137">
    <property type="term" value="P:DNA replication, removal of RNA primer"/>
    <property type="evidence" value="ECO:0007669"/>
    <property type="project" value="TreeGrafter"/>
</dbReference>
<comment type="function">
    <text evidence="3 14 16">Endonuclease that specifically degrades the RNA of RNA-DNA hybrids.</text>
</comment>
<comment type="similarity">
    <text evidence="5 14 16">Belongs to the RNase HII family.</text>
</comment>
<evidence type="ECO:0000256" key="2">
    <source>
        <dbReference type="ARBA" id="ARBA00001946"/>
    </source>
</evidence>
<dbReference type="GO" id="GO:0004523">
    <property type="term" value="F:RNA-DNA hybrid ribonuclease activity"/>
    <property type="evidence" value="ECO:0007669"/>
    <property type="project" value="UniProtKB-UniRule"/>
</dbReference>
<evidence type="ECO:0000256" key="1">
    <source>
        <dbReference type="ARBA" id="ARBA00000077"/>
    </source>
</evidence>
<dbReference type="EC" id="3.1.26.4" evidence="6 14"/>
<feature type="binding site" evidence="14 15">
    <location>
        <position position="16"/>
    </location>
    <ligand>
        <name>a divalent metal cation</name>
        <dbReference type="ChEBI" id="CHEBI:60240"/>
    </ligand>
</feature>
<evidence type="ECO:0000256" key="14">
    <source>
        <dbReference type="HAMAP-Rule" id="MF_00052"/>
    </source>
</evidence>
<dbReference type="GO" id="GO:0030145">
    <property type="term" value="F:manganese ion binding"/>
    <property type="evidence" value="ECO:0007669"/>
    <property type="project" value="UniProtKB-UniRule"/>
</dbReference>
<dbReference type="AlphaFoldDB" id="H2J6M9"/>
<feature type="domain" description="RNase H type-2" evidence="17">
    <location>
        <begin position="10"/>
        <end position="202"/>
    </location>
</feature>
<keyword evidence="8 14" id="KW-0963">Cytoplasm</keyword>
<sequence>MDIEYLKKYGKIIGVDEAGRGPLAGPVVAAAIEVENENQLKILEEISNDSKKLSEKKREEIYEILIKNFNYSIEIATPEEIDIYNIFSATTLAIERNLKKYNLSNAYVIIDGKNFKLSIENYECIVKGDAKSKTIGAASILAKVYRDRLMVELDKQYPEYNMKKHKGYPTKEHIKLIEENGIKEFHRITFNPIKRMIIEKNVSINKKEFSTMRLMRIGVL</sequence>
<dbReference type="OrthoDB" id="9803420at2"/>
<keyword evidence="10 14" id="KW-0479">Metal-binding</keyword>
<evidence type="ECO:0000259" key="17">
    <source>
        <dbReference type="PROSITE" id="PS51975"/>
    </source>
</evidence>
<reference evidence="18 19" key="1">
    <citation type="journal article" date="2012" name="J. Bacteriol.">
        <title>Complete Genome Sequence of the Thermophilic, Piezophilic, Heterotrophic Bacterium Marinitoga piezophila KA3.</title>
        <authorList>
            <person name="Lucas S."/>
            <person name="Han J."/>
            <person name="Lapidus A."/>
            <person name="Cheng J.F."/>
            <person name="Goodwin L.A."/>
            <person name="Pitluck S."/>
            <person name="Peters L."/>
            <person name="Mikhailova N."/>
            <person name="Teshima H."/>
            <person name="Detter J.C."/>
            <person name="Han C."/>
            <person name="Tapia R."/>
            <person name="Land M."/>
            <person name="Hauser L."/>
            <person name="Kyrpides N.C."/>
            <person name="Ivanova N."/>
            <person name="Pagani I."/>
            <person name="Vannier P."/>
            <person name="Oger P."/>
            <person name="Bartlett D.H."/>
            <person name="Noll K.M."/>
            <person name="Woyke T."/>
            <person name="Jebbar M."/>
        </authorList>
    </citation>
    <scope>NUCLEOTIDE SEQUENCE [LARGE SCALE GENOMIC DNA]</scope>
    <source>
        <strain evidence="19">DSM 14283 / JCM 11233 / KA3</strain>
    </source>
</reference>
<organism evidence="18 19">
    <name type="scientific">Marinitoga piezophila (strain DSM 14283 / JCM 11233 / KA3)</name>
    <dbReference type="NCBI Taxonomy" id="443254"/>
    <lineage>
        <taxon>Bacteria</taxon>
        <taxon>Thermotogati</taxon>
        <taxon>Thermotogota</taxon>
        <taxon>Thermotogae</taxon>
        <taxon>Petrotogales</taxon>
        <taxon>Petrotogaceae</taxon>
        <taxon>Marinitoga</taxon>
    </lineage>
</organism>
<evidence type="ECO:0000256" key="5">
    <source>
        <dbReference type="ARBA" id="ARBA00007383"/>
    </source>
</evidence>
<evidence type="ECO:0000313" key="19">
    <source>
        <dbReference type="Proteomes" id="UP000007161"/>
    </source>
</evidence>
<dbReference type="InterPro" id="IPR022898">
    <property type="entry name" value="RNase_HII"/>
</dbReference>
<dbReference type="InterPro" id="IPR012337">
    <property type="entry name" value="RNaseH-like_sf"/>
</dbReference>
<evidence type="ECO:0000256" key="7">
    <source>
        <dbReference type="ARBA" id="ARBA00019179"/>
    </source>
</evidence>
<dbReference type="InterPro" id="IPR024567">
    <property type="entry name" value="RNase_HII/HIII_dom"/>
</dbReference>
<dbReference type="GO" id="GO:0006298">
    <property type="term" value="P:mismatch repair"/>
    <property type="evidence" value="ECO:0007669"/>
    <property type="project" value="TreeGrafter"/>
</dbReference>
<dbReference type="KEGG" id="mpz:Marpi_1930"/>
<keyword evidence="13 14" id="KW-0464">Manganese</keyword>
<dbReference type="InterPro" id="IPR036397">
    <property type="entry name" value="RNaseH_sf"/>
</dbReference>
<dbReference type="HAMAP" id="MF_00052_B">
    <property type="entry name" value="RNase_HII_B"/>
    <property type="match status" value="1"/>
</dbReference>
<dbReference type="CDD" id="cd07182">
    <property type="entry name" value="RNase_HII_bacteria_HII_like"/>
    <property type="match status" value="1"/>
</dbReference>
<gene>
    <name evidence="14" type="primary">rnhB</name>
    <name evidence="18" type="ordered locus">Marpi_1930</name>
</gene>
<name>H2J6M9_MARPK</name>
<evidence type="ECO:0000256" key="8">
    <source>
        <dbReference type="ARBA" id="ARBA00022490"/>
    </source>
</evidence>
<feature type="binding site" evidence="14 15">
    <location>
        <position position="111"/>
    </location>
    <ligand>
        <name>a divalent metal cation</name>
        <dbReference type="ChEBI" id="CHEBI:60240"/>
    </ligand>
</feature>
<keyword evidence="11 14" id="KW-0255">Endonuclease</keyword>
<comment type="cofactor">
    <cofactor evidence="14 15">
        <name>Mn(2+)</name>
        <dbReference type="ChEBI" id="CHEBI:29035"/>
    </cofactor>
    <cofactor evidence="14 15">
        <name>Mg(2+)</name>
        <dbReference type="ChEBI" id="CHEBI:18420"/>
    </cofactor>
    <text evidence="14 15">Manganese or magnesium. Binds 1 divalent metal ion per monomer in the absence of substrate. May bind a second metal ion after substrate binding.</text>
</comment>
<dbReference type="SUPFAM" id="SSF53098">
    <property type="entry name" value="Ribonuclease H-like"/>
    <property type="match status" value="1"/>
</dbReference>
<keyword evidence="19" id="KW-1185">Reference proteome</keyword>
<evidence type="ECO:0000256" key="4">
    <source>
        <dbReference type="ARBA" id="ARBA00004496"/>
    </source>
</evidence>
<evidence type="ECO:0000256" key="13">
    <source>
        <dbReference type="ARBA" id="ARBA00023211"/>
    </source>
</evidence>
<evidence type="ECO:0000256" key="15">
    <source>
        <dbReference type="PROSITE-ProRule" id="PRU01319"/>
    </source>
</evidence>
<evidence type="ECO:0000313" key="18">
    <source>
        <dbReference type="EMBL" id="AEX86310.1"/>
    </source>
</evidence>
<dbReference type="InterPro" id="IPR001352">
    <property type="entry name" value="RNase_HII/HIII"/>
</dbReference>
<dbReference type="Gene3D" id="3.30.420.10">
    <property type="entry name" value="Ribonuclease H-like superfamily/Ribonuclease H"/>
    <property type="match status" value="1"/>
</dbReference>
<dbReference type="Proteomes" id="UP000007161">
    <property type="component" value="Chromosome"/>
</dbReference>
<accession>H2J6M9</accession>
<evidence type="ECO:0000256" key="16">
    <source>
        <dbReference type="RuleBase" id="RU003515"/>
    </source>
</evidence>
<dbReference type="EMBL" id="CP003257">
    <property type="protein sequence ID" value="AEX86310.1"/>
    <property type="molecule type" value="Genomic_DNA"/>
</dbReference>
<reference evidence="19" key="2">
    <citation type="submission" date="2012-01" db="EMBL/GenBank/DDBJ databases">
        <title>Complete sequence of chromosome of Marinitoga piezophila KA3.</title>
        <authorList>
            <person name="Lucas S."/>
            <person name="Han J."/>
            <person name="Lapidus A."/>
            <person name="Cheng J.-F."/>
            <person name="Goodwin L."/>
            <person name="Pitluck S."/>
            <person name="Peters L."/>
            <person name="Mikhailova N."/>
            <person name="Teshima H."/>
            <person name="Detter J.C."/>
            <person name="Han C."/>
            <person name="Tapia R."/>
            <person name="Land M."/>
            <person name="Hauser L."/>
            <person name="Kyrpides N."/>
            <person name="Ivanova N."/>
            <person name="Pagani I."/>
            <person name="Jebbar M."/>
            <person name="Vannier P."/>
            <person name="Oger P."/>
            <person name="Cario A."/>
            <person name="Bartlett D."/>
            <person name="Noll K.M."/>
            <person name="Woyke T."/>
        </authorList>
    </citation>
    <scope>NUCLEOTIDE SEQUENCE [LARGE SCALE GENOMIC DNA]</scope>
    <source>
        <strain evidence="19">DSM 14283 / JCM 11233 / KA3</strain>
    </source>
</reference>
<dbReference type="HOGENOM" id="CLU_036532_3_2_0"/>
<comment type="cofactor">
    <cofactor evidence="2">
        <name>Mg(2+)</name>
        <dbReference type="ChEBI" id="CHEBI:18420"/>
    </cofactor>
</comment>
<evidence type="ECO:0000256" key="9">
    <source>
        <dbReference type="ARBA" id="ARBA00022722"/>
    </source>
</evidence>
<keyword evidence="9 14" id="KW-0540">Nuclease</keyword>
<dbReference type="eggNOG" id="COG0164">
    <property type="taxonomic scope" value="Bacteria"/>
</dbReference>
<comment type="subcellular location">
    <subcellularLocation>
        <location evidence="4 14">Cytoplasm</location>
    </subcellularLocation>
</comment>
<dbReference type="Pfam" id="PF01351">
    <property type="entry name" value="RNase_HII"/>
    <property type="match status" value="1"/>
</dbReference>
<evidence type="ECO:0000256" key="12">
    <source>
        <dbReference type="ARBA" id="ARBA00022801"/>
    </source>
</evidence>